<dbReference type="RefSeq" id="WP_087261376.1">
    <property type="nucleotide sequence ID" value="NZ_CP021427.1"/>
</dbReference>
<accession>A0AB33C3L9</accession>
<evidence type="ECO:0000313" key="3">
    <source>
        <dbReference type="Proteomes" id="UP000195798"/>
    </source>
</evidence>
<dbReference type="Proteomes" id="UP000195798">
    <property type="component" value="Chromosome"/>
</dbReference>
<name>A0AB33C3L9_LACGS</name>
<sequence>MKHIVRLINSGLVGIGIGMTCLGIDILQNQFFKNRLETTISVKYFLFWLGSSFLIGIFFYFASLVFDHDNWSLKKQIFINFFICLGAWLSFCFFLNKFNYSGSALLEMIIDFVIMYALAYGIYFYHLWHEVKRINKKLKEI</sequence>
<proteinExistence type="predicted"/>
<keyword evidence="1" id="KW-0472">Membrane</keyword>
<protein>
    <recommendedName>
        <fullName evidence="4">DUF3021 domain-containing protein</fullName>
    </recommendedName>
</protein>
<dbReference type="EMBL" id="CP021427">
    <property type="protein sequence ID" value="ART98675.1"/>
    <property type="molecule type" value="Genomic_DNA"/>
</dbReference>
<organism evidence="2 3">
    <name type="scientific">Lactobacillus gasseri</name>
    <dbReference type="NCBI Taxonomy" id="1596"/>
    <lineage>
        <taxon>Bacteria</taxon>
        <taxon>Bacillati</taxon>
        <taxon>Bacillota</taxon>
        <taxon>Bacilli</taxon>
        <taxon>Lactobacillales</taxon>
        <taxon>Lactobacillaceae</taxon>
        <taxon>Lactobacillus</taxon>
    </lineage>
</organism>
<reference evidence="2 3" key="1">
    <citation type="submission" date="2017-05" db="EMBL/GenBank/DDBJ databases">
        <authorList>
            <person name="Oh N.-S."/>
        </authorList>
    </citation>
    <scope>NUCLEOTIDE SEQUENCE [LARGE SCALE GENOMIC DNA]</scope>
    <source>
        <strain evidence="2 3">4M13</strain>
    </source>
</reference>
<keyword evidence="1" id="KW-1133">Transmembrane helix</keyword>
<feature type="transmembrane region" description="Helical" evidence="1">
    <location>
        <begin position="108"/>
        <end position="128"/>
    </location>
</feature>
<feature type="transmembrane region" description="Helical" evidence="1">
    <location>
        <begin position="44"/>
        <end position="65"/>
    </location>
</feature>
<evidence type="ECO:0000313" key="2">
    <source>
        <dbReference type="EMBL" id="ART98675.1"/>
    </source>
</evidence>
<evidence type="ECO:0008006" key="4">
    <source>
        <dbReference type="Google" id="ProtNLM"/>
    </source>
</evidence>
<feature type="transmembrane region" description="Helical" evidence="1">
    <location>
        <begin position="12"/>
        <end position="32"/>
    </location>
</feature>
<dbReference type="InterPro" id="IPR021560">
    <property type="entry name" value="DUF3021"/>
</dbReference>
<dbReference type="Pfam" id="PF11457">
    <property type="entry name" value="DUF3021"/>
    <property type="match status" value="1"/>
</dbReference>
<keyword evidence="1" id="KW-0812">Transmembrane</keyword>
<dbReference type="AlphaFoldDB" id="A0AB33C3L9"/>
<feature type="transmembrane region" description="Helical" evidence="1">
    <location>
        <begin position="77"/>
        <end position="96"/>
    </location>
</feature>
<evidence type="ECO:0000256" key="1">
    <source>
        <dbReference type="SAM" id="Phobius"/>
    </source>
</evidence>
<gene>
    <name evidence="2" type="ORF">CCE30_07130</name>
</gene>